<evidence type="ECO:0000256" key="1">
    <source>
        <dbReference type="SAM" id="MobiDB-lite"/>
    </source>
</evidence>
<keyword evidence="3" id="KW-1185">Reference proteome</keyword>
<reference evidence="2 3" key="1">
    <citation type="journal article" date="2006" name="Science">
        <title>The genome of black cottonwood, Populus trichocarpa (Torr. &amp; Gray).</title>
        <authorList>
            <person name="Tuskan G.A."/>
            <person name="Difazio S."/>
            <person name="Jansson S."/>
            <person name="Bohlmann J."/>
            <person name="Grigoriev I."/>
            <person name="Hellsten U."/>
            <person name="Putnam N."/>
            <person name="Ralph S."/>
            <person name="Rombauts S."/>
            <person name="Salamov A."/>
            <person name="Schein J."/>
            <person name="Sterck L."/>
            <person name="Aerts A."/>
            <person name="Bhalerao R.R."/>
            <person name="Bhalerao R.P."/>
            <person name="Blaudez D."/>
            <person name="Boerjan W."/>
            <person name="Brun A."/>
            <person name="Brunner A."/>
            <person name="Busov V."/>
            <person name="Campbell M."/>
            <person name="Carlson J."/>
            <person name="Chalot M."/>
            <person name="Chapman J."/>
            <person name="Chen G.L."/>
            <person name="Cooper D."/>
            <person name="Coutinho P.M."/>
            <person name="Couturier J."/>
            <person name="Covert S."/>
            <person name="Cronk Q."/>
            <person name="Cunningham R."/>
            <person name="Davis J."/>
            <person name="Degroeve S."/>
            <person name="Dejardin A."/>
            <person name="Depamphilis C."/>
            <person name="Detter J."/>
            <person name="Dirks B."/>
            <person name="Dubchak I."/>
            <person name="Duplessis S."/>
            <person name="Ehlting J."/>
            <person name="Ellis B."/>
            <person name="Gendler K."/>
            <person name="Goodstein D."/>
            <person name="Gribskov M."/>
            <person name="Grimwood J."/>
            <person name="Groover A."/>
            <person name="Gunter L."/>
            <person name="Hamberger B."/>
            <person name="Heinze B."/>
            <person name="Helariutta Y."/>
            <person name="Henrissat B."/>
            <person name="Holligan D."/>
            <person name="Holt R."/>
            <person name="Huang W."/>
            <person name="Islam-Faridi N."/>
            <person name="Jones S."/>
            <person name="Jones-Rhoades M."/>
            <person name="Jorgensen R."/>
            <person name="Joshi C."/>
            <person name="Kangasjarvi J."/>
            <person name="Karlsson J."/>
            <person name="Kelleher C."/>
            <person name="Kirkpatrick R."/>
            <person name="Kirst M."/>
            <person name="Kohler A."/>
            <person name="Kalluri U."/>
            <person name="Larimer F."/>
            <person name="Leebens-Mack J."/>
            <person name="Leple J.C."/>
            <person name="Locascio P."/>
            <person name="Lou Y."/>
            <person name="Lucas S."/>
            <person name="Martin F."/>
            <person name="Montanini B."/>
            <person name="Napoli C."/>
            <person name="Nelson D.R."/>
            <person name="Nelson C."/>
            <person name="Nieminen K."/>
            <person name="Nilsson O."/>
            <person name="Pereda V."/>
            <person name="Peter G."/>
            <person name="Philippe R."/>
            <person name="Pilate G."/>
            <person name="Poliakov A."/>
            <person name="Razumovskaya J."/>
            <person name="Richardson P."/>
            <person name="Rinaldi C."/>
            <person name="Ritland K."/>
            <person name="Rouze P."/>
            <person name="Ryaboy D."/>
            <person name="Schmutz J."/>
            <person name="Schrader J."/>
            <person name="Segerman B."/>
            <person name="Shin H."/>
            <person name="Siddiqui A."/>
            <person name="Sterky F."/>
            <person name="Terry A."/>
            <person name="Tsai C.J."/>
            <person name="Uberbacher E."/>
            <person name="Unneberg P."/>
            <person name="Vahala J."/>
            <person name="Wall K."/>
            <person name="Wessler S."/>
            <person name="Yang G."/>
            <person name="Yin T."/>
            <person name="Douglas C."/>
            <person name="Marra M."/>
            <person name="Sandberg G."/>
            <person name="Van de Peer Y."/>
            <person name="Rokhsar D."/>
        </authorList>
    </citation>
    <scope>NUCLEOTIDE SEQUENCE [LARGE SCALE GENOMIC DNA]</scope>
    <source>
        <strain evidence="3">cv. Nisqually</strain>
    </source>
</reference>
<dbReference type="InParanoid" id="A0A2K2AHE6"/>
<proteinExistence type="predicted"/>
<evidence type="ECO:0000313" key="3">
    <source>
        <dbReference type="Proteomes" id="UP000006729"/>
    </source>
</evidence>
<evidence type="ECO:0000313" key="2">
    <source>
        <dbReference type="EMBL" id="PNT36952.1"/>
    </source>
</evidence>
<organism evidence="2 3">
    <name type="scientific">Populus trichocarpa</name>
    <name type="common">Western balsam poplar</name>
    <name type="synonym">Populus balsamifera subsp. trichocarpa</name>
    <dbReference type="NCBI Taxonomy" id="3694"/>
    <lineage>
        <taxon>Eukaryota</taxon>
        <taxon>Viridiplantae</taxon>
        <taxon>Streptophyta</taxon>
        <taxon>Embryophyta</taxon>
        <taxon>Tracheophyta</taxon>
        <taxon>Spermatophyta</taxon>
        <taxon>Magnoliopsida</taxon>
        <taxon>eudicotyledons</taxon>
        <taxon>Gunneridae</taxon>
        <taxon>Pentapetalae</taxon>
        <taxon>rosids</taxon>
        <taxon>fabids</taxon>
        <taxon>Malpighiales</taxon>
        <taxon>Salicaceae</taxon>
        <taxon>Saliceae</taxon>
        <taxon>Populus</taxon>
    </lineage>
</organism>
<name>A0A2K2AHE6_POPTR</name>
<sequence>MHEGEEEVHLYVDVDPVIDPLMIKVLRHCLGNPEDGKPSETIYCTTYNDEVKNMLLLFYDFNPDKDDMDTEMDDDIGFGVEDEWIDNLQADFSTGQTLNCASDSNNEWKISSDKNDVDVEVSEQFDSCGEKDQEESGKERKKKKNMDPTTSFRYKILKL</sequence>
<protein>
    <submittedName>
        <fullName evidence="2">Uncharacterized protein</fullName>
    </submittedName>
</protein>
<gene>
    <name evidence="2" type="ORF">POPTR_005G158900</name>
</gene>
<feature type="compositionally biased region" description="Basic and acidic residues" evidence="1">
    <location>
        <begin position="128"/>
        <end position="138"/>
    </location>
</feature>
<feature type="region of interest" description="Disordered" evidence="1">
    <location>
        <begin position="103"/>
        <end position="149"/>
    </location>
</feature>
<dbReference type="Proteomes" id="UP000006729">
    <property type="component" value="Chromosome 5"/>
</dbReference>
<dbReference type="EMBL" id="CM009294">
    <property type="protein sequence ID" value="PNT36952.1"/>
    <property type="molecule type" value="Genomic_DNA"/>
</dbReference>
<accession>A0A2K2AHE6</accession>
<dbReference type="AlphaFoldDB" id="A0A2K2AHE6"/>